<dbReference type="Proteomes" id="UP000215335">
    <property type="component" value="Unassembled WGS sequence"/>
</dbReference>
<accession>A0A232F0T3</accession>
<comment type="caution">
    <text evidence="2">The sequence shown here is derived from an EMBL/GenBank/DDBJ whole genome shotgun (WGS) entry which is preliminary data.</text>
</comment>
<gene>
    <name evidence="2" type="ORF">TSAR_012637</name>
</gene>
<feature type="compositionally biased region" description="Basic and acidic residues" evidence="1">
    <location>
        <begin position="117"/>
        <end position="131"/>
    </location>
</feature>
<proteinExistence type="predicted"/>
<name>A0A232F0T3_9HYME</name>
<feature type="compositionally biased region" description="Acidic residues" evidence="1">
    <location>
        <begin position="132"/>
        <end position="145"/>
    </location>
</feature>
<evidence type="ECO:0000256" key="1">
    <source>
        <dbReference type="SAM" id="MobiDB-lite"/>
    </source>
</evidence>
<protein>
    <submittedName>
        <fullName evidence="2">Uncharacterized protein</fullName>
    </submittedName>
</protein>
<reference evidence="2 3" key="1">
    <citation type="journal article" date="2017" name="Curr. Biol.">
        <title>The Evolution of Venom by Co-option of Single-Copy Genes.</title>
        <authorList>
            <person name="Martinson E.O."/>
            <person name="Mrinalini"/>
            <person name="Kelkar Y.D."/>
            <person name="Chang C.H."/>
            <person name="Werren J.H."/>
        </authorList>
    </citation>
    <scope>NUCLEOTIDE SEQUENCE [LARGE SCALE GENOMIC DNA]</scope>
    <source>
        <strain evidence="2 3">Alberta</strain>
        <tissue evidence="2">Whole body</tissue>
    </source>
</reference>
<feature type="region of interest" description="Disordered" evidence="1">
    <location>
        <begin position="1"/>
        <end position="42"/>
    </location>
</feature>
<evidence type="ECO:0000313" key="2">
    <source>
        <dbReference type="EMBL" id="OXU24202.1"/>
    </source>
</evidence>
<dbReference type="OrthoDB" id="7700068at2759"/>
<sequence length="252" mass="28728">MEIKVREFIPAEAEIPAGDKKKEDAGKVSTEDAAGMGAESTTEELAVVQEMNEVREKVRLERIINEGLRRYIEQVKKERIMDKNRMNELELVIEELLEKGRDTLGKEQNVENNNNNNEEKESVRGDGAGEKEEGELDIGNSEEENNNNKGGGLGNIKRNYLKKVRAIGGGLVVELESMENKIEVMRKRGMLKGMNVWIEDDLTERDKEIQNWLKMIAEEERGRGLETQVAKTVFSCDTRYLQILNQYESVPI</sequence>
<dbReference type="EMBL" id="NNAY01001371">
    <property type="protein sequence ID" value="OXU24202.1"/>
    <property type="molecule type" value="Genomic_DNA"/>
</dbReference>
<evidence type="ECO:0000313" key="3">
    <source>
        <dbReference type="Proteomes" id="UP000215335"/>
    </source>
</evidence>
<feature type="region of interest" description="Disordered" evidence="1">
    <location>
        <begin position="104"/>
        <end position="153"/>
    </location>
</feature>
<feature type="compositionally biased region" description="Basic and acidic residues" evidence="1">
    <location>
        <begin position="17"/>
        <end position="30"/>
    </location>
</feature>
<dbReference type="AlphaFoldDB" id="A0A232F0T3"/>
<organism evidence="2 3">
    <name type="scientific">Trichomalopsis sarcophagae</name>
    <dbReference type="NCBI Taxonomy" id="543379"/>
    <lineage>
        <taxon>Eukaryota</taxon>
        <taxon>Metazoa</taxon>
        <taxon>Ecdysozoa</taxon>
        <taxon>Arthropoda</taxon>
        <taxon>Hexapoda</taxon>
        <taxon>Insecta</taxon>
        <taxon>Pterygota</taxon>
        <taxon>Neoptera</taxon>
        <taxon>Endopterygota</taxon>
        <taxon>Hymenoptera</taxon>
        <taxon>Apocrita</taxon>
        <taxon>Proctotrupomorpha</taxon>
        <taxon>Chalcidoidea</taxon>
        <taxon>Pteromalidae</taxon>
        <taxon>Pteromalinae</taxon>
        <taxon>Trichomalopsis</taxon>
    </lineage>
</organism>
<keyword evidence="3" id="KW-1185">Reference proteome</keyword>